<proteinExistence type="predicted"/>
<organism evidence="2 3">
    <name type="scientific">Cyclotella cryptica</name>
    <dbReference type="NCBI Taxonomy" id="29204"/>
    <lineage>
        <taxon>Eukaryota</taxon>
        <taxon>Sar</taxon>
        <taxon>Stramenopiles</taxon>
        <taxon>Ochrophyta</taxon>
        <taxon>Bacillariophyta</taxon>
        <taxon>Coscinodiscophyceae</taxon>
        <taxon>Thalassiosirophycidae</taxon>
        <taxon>Stephanodiscales</taxon>
        <taxon>Stephanodiscaceae</taxon>
        <taxon>Cyclotella</taxon>
    </lineage>
</organism>
<keyword evidence="3" id="KW-1185">Reference proteome</keyword>
<evidence type="ECO:0000313" key="2">
    <source>
        <dbReference type="EMBL" id="KAL3779070.1"/>
    </source>
</evidence>
<feature type="compositionally biased region" description="Basic and acidic residues" evidence="1">
    <location>
        <begin position="642"/>
        <end position="651"/>
    </location>
</feature>
<accession>A0ABD3NY35</accession>
<feature type="region of interest" description="Disordered" evidence="1">
    <location>
        <begin position="169"/>
        <end position="215"/>
    </location>
</feature>
<feature type="region of interest" description="Disordered" evidence="1">
    <location>
        <begin position="499"/>
        <end position="662"/>
    </location>
</feature>
<gene>
    <name evidence="2" type="ORF">HJC23_003388</name>
</gene>
<feature type="region of interest" description="Disordered" evidence="1">
    <location>
        <begin position="1"/>
        <end position="71"/>
    </location>
</feature>
<feature type="compositionally biased region" description="Basic and acidic residues" evidence="1">
    <location>
        <begin position="172"/>
        <end position="185"/>
    </location>
</feature>
<reference evidence="2 3" key="1">
    <citation type="journal article" date="2020" name="G3 (Bethesda)">
        <title>Improved Reference Genome for Cyclotella cryptica CCMP332, a Model for Cell Wall Morphogenesis, Salinity Adaptation, and Lipid Production in Diatoms (Bacillariophyta).</title>
        <authorList>
            <person name="Roberts W.R."/>
            <person name="Downey K.M."/>
            <person name="Ruck E.C."/>
            <person name="Traller J.C."/>
            <person name="Alverson A.J."/>
        </authorList>
    </citation>
    <scope>NUCLEOTIDE SEQUENCE [LARGE SCALE GENOMIC DNA]</scope>
    <source>
        <strain evidence="2 3">CCMP332</strain>
    </source>
</reference>
<feature type="compositionally biased region" description="Polar residues" evidence="1">
    <location>
        <begin position="89"/>
        <end position="102"/>
    </location>
</feature>
<feature type="compositionally biased region" description="Low complexity" evidence="1">
    <location>
        <begin position="598"/>
        <end position="629"/>
    </location>
</feature>
<feature type="region of interest" description="Disordered" evidence="1">
    <location>
        <begin position="301"/>
        <end position="323"/>
    </location>
</feature>
<feature type="compositionally biased region" description="Polar residues" evidence="1">
    <location>
        <begin position="558"/>
        <end position="579"/>
    </location>
</feature>
<feature type="compositionally biased region" description="Polar residues" evidence="1">
    <location>
        <begin position="505"/>
        <end position="545"/>
    </location>
</feature>
<dbReference type="Proteomes" id="UP001516023">
    <property type="component" value="Unassembled WGS sequence"/>
</dbReference>
<dbReference type="EMBL" id="JABMIG020000406">
    <property type="protein sequence ID" value="KAL3779070.1"/>
    <property type="molecule type" value="Genomic_DNA"/>
</dbReference>
<comment type="caution">
    <text evidence="2">The sequence shown here is derived from an EMBL/GenBank/DDBJ whole genome shotgun (WGS) entry which is preliminary data.</text>
</comment>
<feature type="region of interest" description="Disordered" evidence="1">
    <location>
        <begin position="87"/>
        <end position="115"/>
    </location>
</feature>
<feature type="compositionally biased region" description="Polar residues" evidence="1">
    <location>
        <begin position="419"/>
        <end position="431"/>
    </location>
</feature>
<name>A0ABD3NY35_9STRA</name>
<protein>
    <submittedName>
        <fullName evidence="2">Uncharacterized protein</fullName>
    </submittedName>
</protein>
<dbReference type="AlphaFoldDB" id="A0ABD3NY35"/>
<sequence>MPAVDTSPEVQVAQLGKEPAAPTHQEESSIECDFIPLIEDRREPIEDAETASDDRATAEPPTPSAQLRNPVSLATPSLAFLREEATIETDVQSNIPSPSKPTITIDRRARSMPASPTNSIASIVYTEPPTNKESVLGVDVSEAIPLDSSAKKESRSRIVLNEVIENDDDTFATDHSRSTQDKPVVEVEEEVIRDEATPASPTPSGMSSEHTLDELYQSMLSQLNFDGSVVEYSKATSTANAENGNTSKPLGAVLARMSEDQTLGDLHESRNVEQDSASATVTETLEKKAETIPSRISRIGRSSAANVRTSSRRRARQLSGLGKQFADSSKTTIADSSKVVASKTKSLAATSSRRLSSTSKSIGSKSKSIAYASKSVAANVRARSKSRVGDVRKQRQECQTSEDCAPVAMAAENQEEQEVNSTDSTDSTKNITTDEKSIDADGYIPGQTAVEEFNGASAEESLEVMVFALETTSDETVKTTNKTGVAEEVTVDCKGKAVDPDAMSKATSNASTVKSITGDSNTSASSETTALDSKSTDTTVHSTGTARPVDDKPASTPEEVNSNASTTAIGQSSTANIRASTRKRAPQLSGLGKKFTGSSKSIASNSAKIISSTSKSIASSSKSAVANARARSRSRLRGSKTPPREEGKSVELEVNEPLLLRL</sequence>
<evidence type="ECO:0000313" key="3">
    <source>
        <dbReference type="Proteomes" id="UP001516023"/>
    </source>
</evidence>
<evidence type="ECO:0000256" key="1">
    <source>
        <dbReference type="SAM" id="MobiDB-lite"/>
    </source>
</evidence>
<feature type="region of interest" description="Disordered" evidence="1">
    <location>
        <begin position="412"/>
        <end position="440"/>
    </location>
</feature>